<comment type="caution">
    <text evidence="3">The sequence shown here is derived from an EMBL/GenBank/DDBJ whole genome shotgun (WGS) entry which is preliminary data.</text>
</comment>
<name>A0A839HML2_9BURK</name>
<feature type="chain" id="PRO_5032497492" evidence="2">
    <location>
        <begin position="23"/>
        <end position="120"/>
    </location>
</feature>
<feature type="signal peptide" evidence="2">
    <location>
        <begin position="1"/>
        <end position="22"/>
    </location>
</feature>
<evidence type="ECO:0000256" key="2">
    <source>
        <dbReference type="SAM" id="SignalP"/>
    </source>
</evidence>
<dbReference type="Gene3D" id="1.10.150.320">
    <property type="entry name" value="Photosystem II 12 kDa extrinsic protein"/>
    <property type="match status" value="1"/>
</dbReference>
<sequence>MHTFLRRSLAGLLVLTAGTVWAAVEVNRADQASLESVKGIGPALSGKLLAERQKAPFRDWGDLIGRVGGVGPGSAQRLSDAGLTVEGKPFAAPAAGPNPAPTRAVPKAAAPNPARPAASR</sequence>
<dbReference type="RefSeq" id="WP_182660727.1">
    <property type="nucleotide sequence ID" value="NZ_JACIVI010000001.1"/>
</dbReference>
<dbReference type="Pfam" id="PF12836">
    <property type="entry name" value="HHH_3"/>
    <property type="match status" value="1"/>
</dbReference>
<dbReference type="SUPFAM" id="SSF160975">
    <property type="entry name" value="AF1531-like"/>
    <property type="match status" value="1"/>
</dbReference>
<gene>
    <name evidence="3" type="ORF">H4F90_01320</name>
</gene>
<dbReference type="Proteomes" id="UP000586093">
    <property type="component" value="Unassembled WGS sequence"/>
</dbReference>
<evidence type="ECO:0000313" key="4">
    <source>
        <dbReference type="Proteomes" id="UP000586093"/>
    </source>
</evidence>
<evidence type="ECO:0000256" key="1">
    <source>
        <dbReference type="SAM" id="MobiDB-lite"/>
    </source>
</evidence>
<feature type="region of interest" description="Disordered" evidence="1">
    <location>
        <begin position="88"/>
        <end position="120"/>
    </location>
</feature>
<evidence type="ECO:0000313" key="3">
    <source>
        <dbReference type="EMBL" id="MBB1160620.1"/>
    </source>
</evidence>
<proteinExistence type="predicted"/>
<reference evidence="3 4" key="1">
    <citation type="submission" date="2020-08" db="EMBL/GenBank/DDBJ databases">
        <title>Aquariorum lacteus gen. nov., sp. nov., a new member of the family Comamonadaceae, isolated from freshwater aquarium.</title>
        <authorList>
            <person name="Chun S.-J."/>
        </authorList>
    </citation>
    <scope>NUCLEOTIDE SEQUENCE [LARGE SCALE GENOMIC DNA]</scope>
    <source>
        <strain evidence="3 4">SJAQ100</strain>
    </source>
</reference>
<feature type="compositionally biased region" description="Low complexity" evidence="1">
    <location>
        <begin position="104"/>
        <end position="120"/>
    </location>
</feature>
<keyword evidence="2" id="KW-0732">Signal</keyword>
<dbReference type="EMBL" id="JACIVI010000001">
    <property type="protein sequence ID" value="MBB1160620.1"/>
    <property type="molecule type" value="Genomic_DNA"/>
</dbReference>
<accession>A0A839HML2</accession>
<keyword evidence="4" id="KW-1185">Reference proteome</keyword>
<organism evidence="3 4">
    <name type="scientific">Aquariibacter albus</name>
    <dbReference type="NCBI Taxonomy" id="2759899"/>
    <lineage>
        <taxon>Bacteria</taxon>
        <taxon>Pseudomonadati</taxon>
        <taxon>Pseudomonadota</taxon>
        <taxon>Betaproteobacteria</taxon>
        <taxon>Burkholderiales</taxon>
        <taxon>Sphaerotilaceae</taxon>
        <taxon>Aquariibacter</taxon>
    </lineage>
</organism>
<protein>
    <submittedName>
        <fullName evidence="3">Helix-hairpin-helix domain-containing protein</fullName>
    </submittedName>
</protein>
<dbReference type="AlphaFoldDB" id="A0A839HML2"/>